<dbReference type="AlphaFoldDB" id="A0A927C156"/>
<dbReference type="InterPro" id="IPR004640">
    <property type="entry name" value="HscB"/>
</dbReference>
<dbReference type="GO" id="GO:1990230">
    <property type="term" value="C:iron-sulfur cluster transfer complex"/>
    <property type="evidence" value="ECO:0007669"/>
    <property type="project" value="TreeGrafter"/>
</dbReference>
<dbReference type="PROSITE" id="PS50076">
    <property type="entry name" value="DNAJ_2"/>
    <property type="match status" value="1"/>
</dbReference>
<dbReference type="GO" id="GO:0051087">
    <property type="term" value="F:protein-folding chaperone binding"/>
    <property type="evidence" value="ECO:0007669"/>
    <property type="project" value="InterPro"/>
</dbReference>
<reference evidence="6" key="1">
    <citation type="submission" date="2020-09" db="EMBL/GenBank/DDBJ databases">
        <authorList>
            <person name="Yoon J.-W."/>
        </authorList>
    </citation>
    <scope>NUCLEOTIDE SEQUENCE</scope>
    <source>
        <strain evidence="6">KMU-158</strain>
    </source>
</reference>
<dbReference type="SMART" id="SM00271">
    <property type="entry name" value="DnaJ"/>
    <property type="match status" value="1"/>
</dbReference>
<dbReference type="PANTHER" id="PTHR14021:SF15">
    <property type="entry name" value="IRON-SULFUR CLUSTER CO-CHAPERONE PROTEIN HSCB"/>
    <property type="match status" value="1"/>
</dbReference>
<comment type="caution">
    <text evidence="6">The sequence shown here is derived from an EMBL/GenBank/DDBJ whole genome shotgun (WGS) entry which is preliminary data.</text>
</comment>
<dbReference type="InterPro" id="IPR009073">
    <property type="entry name" value="HscB_oligo_C"/>
</dbReference>
<dbReference type="Pfam" id="PF07743">
    <property type="entry name" value="HSCB_C"/>
    <property type="match status" value="1"/>
</dbReference>
<evidence type="ECO:0000256" key="1">
    <source>
        <dbReference type="ARBA" id="ARBA00010476"/>
    </source>
</evidence>
<dbReference type="HAMAP" id="MF_00682">
    <property type="entry name" value="HscB"/>
    <property type="match status" value="1"/>
</dbReference>
<dbReference type="InterPro" id="IPR001623">
    <property type="entry name" value="DnaJ_domain"/>
</dbReference>
<evidence type="ECO:0000256" key="2">
    <source>
        <dbReference type="ARBA" id="ARBA00023186"/>
    </source>
</evidence>
<evidence type="ECO:0000313" key="7">
    <source>
        <dbReference type="Proteomes" id="UP000610558"/>
    </source>
</evidence>
<proteinExistence type="inferred from homology"/>
<organism evidence="6 7">
    <name type="scientific">Spongiibacter pelagi</name>
    <dbReference type="NCBI Taxonomy" id="2760804"/>
    <lineage>
        <taxon>Bacteria</taxon>
        <taxon>Pseudomonadati</taxon>
        <taxon>Pseudomonadota</taxon>
        <taxon>Gammaproteobacteria</taxon>
        <taxon>Cellvibrionales</taxon>
        <taxon>Spongiibacteraceae</taxon>
        <taxon>Spongiibacter</taxon>
    </lineage>
</organism>
<dbReference type="SUPFAM" id="SSF46565">
    <property type="entry name" value="Chaperone J-domain"/>
    <property type="match status" value="1"/>
</dbReference>
<comment type="subunit">
    <text evidence="4">Interacts with HscA and stimulates its ATPase activity.</text>
</comment>
<protein>
    <recommendedName>
        <fullName evidence="4">Co-chaperone protein HscB homolog</fullName>
    </recommendedName>
</protein>
<dbReference type="GO" id="GO:0001671">
    <property type="term" value="F:ATPase activator activity"/>
    <property type="evidence" value="ECO:0007669"/>
    <property type="project" value="InterPro"/>
</dbReference>
<dbReference type="SUPFAM" id="SSF47144">
    <property type="entry name" value="HSC20 (HSCB), C-terminal oligomerisation domain"/>
    <property type="match status" value="1"/>
</dbReference>
<dbReference type="Proteomes" id="UP000610558">
    <property type="component" value="Unassembled WGS sequence"/>
</dbReference>
<gene>
    <name evidence="4 6" type="primary">hscB</name>
    <name evidence="6" type="ORF">IB286_04590</name>
</gene>
<evidence type="ECO:0000256" key="4">
    <source>
        <dbReference type="HAMAP-Rule" id="MF_00682"/>
    </source>
</evidence>
<sequence>MTDFNPTENFFQLLGLPQQFELDQAKLSQSYRQLQQSVHPDRFAAEGERQRLLAVQKSSQINEAFEVLRSPTQRAAYLLKLAGVDSDLSSATFRDTDFLMQQMMLREELSELSSASDPEAALDKFYRELDTAASNQQAAFAGHYQAGDYMAARDVLAKMHFLDKLRHEAEQKEASLLDY</sequence>
<dbReference type="EMBL" id="JACXLD010000002">
    <property type="protein sequence ID" value="MBD2858278.1"/>
    <property type="molecule type" value="Genomic_DNA"/>
</dbReference>
<feature type="domain" description="J" evidence="5">
    <location>
        <begin position="9"/>
        <end position="81"/>
    </location>
</feature>
<comment type="similarity">
    <text evidence="1 4">Belongs to the HscB family.</text>
</comment>
<keyword evidence="7" id="KW-1185">Reference proteome</keyword>
<evidence type="ECO:0000256" key="3">
    <source>
        <dbReference type="ARBA" id="ARBA00025596"/>
    </source>
</evidence>
<dbReference type="NCBIfam" id="TIGR00714">
    <property type="entry name" value="hscB"/>
    <property type="match status" value="1"/>
</dbReference>
<keyword evidence="2 4" id="KW-0143">Chaperone</keyword>
<evidence type="ECO:0000259" key="5">
    <source>
        <dbReference type="PROSITE" id="PS50076"/>
    </source>
</evidence>
<accession>A0A927C156</accession>
<dbReference type="GO" id="GO:0006457">
    <property type="term" value="P:protein folding"/>
    <property type="evidence" value="ECO:0007669"/>
    <property type="project" value="UniProtKB-UniRule"/>
</dbReference>
<name>A0A927C156_9GAMM</name>
<dbReference type="Gene3D" id="1.10.287.110">
    <property type="entry name" value="DnaJ domain"/>
    <property type="match status" value="1"/>
</dbReference>
<dbReference type="Pfam" id="PF00226">
    <property type="entry name" value="DnaJ"/>
    <property type="match status" value="1"/>
</dbReference>
<dbReference type="RefSeq" id="WP_190762968.1">
    <property type="nucleotide sequence ID" value="NZ_JACXLD010000002.1"/>
</dbReference>
<dbReference type="CDD" id="cd06257">
    <property type="entry name" value="DnaJ"/>
    <property type="match status" value="1"/>
</dbReference>
<dbReference type="GO" id="GO:0044571">
    <property type="term" value="P:[2Fe-2S] cluster assembly"/>
    <property type="evidence" value="ECO:0007669"/>
    <property type="project" value="InterPro"/>
</dbReference>
<comment type="function">
    <text evidence="3 4">Co-chaperone involved in the maturation of iron-sulfur cluster-containing proteins. Seems to help targeting proteins to be folded toward HscA.</text>
</comment>
<dbReference type="Gene3D" id="1.20.1280.20">
    <property type="entry name" value="HscB, C-terminal domain"/>
    <property type="match status" value="1"/>
</dbReference>
<dbReference type="InterPro" id="IPR036386">
    <property type="entry name" value="HscB_C_sf"/>
</dbReference>
<dbReference type="InterPro" id="IPR036869">
    <property type="entry name" value="J_dom_sf"/>
</dbReference>
<evidence type="ECO:0000313" key="6">
    <source>
        <dbReference type="EMBL" id="MBD2858278.1"/>
    </source>
</evidence>
<dbReference type="GO" id="GO:0051259">
    <property type="term" value="P:protein complex oligomerization"/>
    <property type="evidence" value="ECO:0007669"/>
    <property type="project" value="InterPro"/>
</dbReference>
<dbReference type="PANTHER" id="PTHR14021">
    <property type="entry name" value="IRON-SULFUR CLUSTER CO-CHAPERONE PROTEIN HSCB"/>
    <property type="match status" value="1"/>
</dbReference>